<name>A0ACC0UIT4_9AGAM</name>
<keyword evidence="2" id="KW-1185">Reference proteome</keyword>
<accession>A0ACC0UIT4</accession>
<comment type="caution">
    <text evidence="1">The sequence shown here is derived from an EMBL/GenBank/DDBJ whole genome shotgun (WGS) entry which is preliminary data.</text>
</comment>
<dbReference type="Proteomes" id="UP001207468">
    <property type="component" value="Unassembled WGS sequence"/>
</dbReference>
<protein>
    <submittedName>
        <fullName evidence="1">Transcription initiation factor TFIID 23-30kDa subunit-domain-containing protein</fullName>
    </submittedName>
</protein>
<organism evidence="1 2">
    <name type="scientific">Russula earlei</name>
    <dbReference type="NCBI Taxonomy" id="71964"/>
    <lineage>
        <taxon>Eukaryota</taxon>
        <taxon>Fungi</taxon>
        <taxon>Dikarya</taxon>
        <taxon>Basidiomycota</taxon>
        <taxon>Agaricomycotina</taxon>
        <taxon>Agaricomycetes</taxon>
        <taxon>Russulales</taxon>
        <taxon>Russulaceae</taxon>
        <taxon>Russula</taxon>
    </lineage>
</organism>
<reference evidence="1" key="1">
    <citation type="submission" date="2021-03" db="EMBL/GenBank/DDBJ databases">
        <title>Evolutionary priming and transition to the ectomycorrhizal habit in an iconic lineage of mushroom-forming fungi: is preadaptation a requirement?</title>
        <authorList>
            <consortium name="DOE Joint Genome Institute"/>
            <person name="Looney B.P."/>
            <person name="Miyauchi S."/>
            <person name="Morin E."/>
            <person name="Drula E."/>
            <person name="Courty P.E."/>
            <person name="Chicoki N."/>
            <person name="Fauchery L."/>
            <person name="Kohler A."/>
            <person name="Kuo A."/>
            <person name="LaButti K."/>
            <person name="Pangilinan J."/>
            <person name="Lipzen A."/>
            <person name="Riley R."/>
            <person name="Andreopoulos W."/>
            <person name="He G."/>
            <person name="Johnson J."/>
            <person name="Barry K.W."/>
            <person name="Grigoriev I.V."/>
            <person name="Nagy L."/>
            <person name="Hibbett D."/>
            <person name="Henrissat B."/>
            <person name="Matheny P.B."/>
            <person name="Labbe J."/>
            <person name="Martin A.F."/>
        </authorList>
    </citation>
    <scope>NUCLEOTIDE SEQUENCE</scope>
    <source>
        <strain evidence="1">BPL698</strain>
    </source>
</reference>
<dbReference type="EMBL" id="JAGFNK010000020">
    <property type="protein sequence ID" value="KAI9511608.1"/>
    <property type="molecule type" value="Genomic_DNA"/>
</dbReference>
<feature type="non-terminal residue" evidence="1">
    <location>
        <position position="1"/>
    </location>
</feature>
<proteinExistence type="predicted"/>
<evidence type="ECO:0000313" key="2">
    <source>
        <dbReference type="Proteomes" id="UP001207468"/>
    </source>
</evidence>
<gene>
    <name evidence="1" type="ORF">F5148DRAFT_1170384</name>
</gene>
<sequence>MSTPSSSTPQPSSQQAQSAAATPQFVAYPLAPGQQPQLPPQASGSTEGRTQPQTRLPSAETRKDRSLVDFLLMLDDYEPLIPDEVTDYYLQRVGFDCQDARLKRLLALAAQKFVSDIAADAYQHARIRTNAASGRARANQGPGSSRVSVSFQLTHDVASV</sequence>
<evidence type="ECO:0000313" key="1">
    <source>
        <dbReference type="EMBL" id="KAI9511608.1"/>
    </source>
</evidence>